<keyword evidence="8 13" id="KW-0547">Nucleotide-binding</keyword>
<evidence type="ECO:0000259" key="14">
    <source>
        <dbReference type="Pfam" id="PF00288"/>
    </source>
</evidence>
<dbReference type="NCBIfam" id="TIGR00191">
    <property type="entry name" value="thrB"/>
    <property type="match status" value="1"/>
</dbReference>
<evidence type="ECO:0000256" key="11">
    <source>
        <dbReference type="ARBA" id="ARBA00049375"/>
    </source>
</evidence>
<keyword evidence="5 13" id="KW-0028">Amino-acid biosynthesis</keyword>
<keyword evidence="10 13" id="KW-0067">ATP-binding</keyword>
<evidence type="ECO:0000313" key="16">
    <source>
        <dbReference type="EMBL" id="MFC0224114.1"/>
    </source>
</evidence>
<dbReference type="InterPro" id="IPR036554">
    <property type="entry name" value="GHMP_kinase_C_sf"/>
</dbReference>
<dbReference type="InterPro" id="IPR000870">
    <property type="entry name" value="Homoserine_kinase"/>
</dbReference>
<comment type="caution">
    <text evidence="16">The sequence shown here is derived from an EMBL/GenBank/DDBJ whole genome shotgun (WGS) entry which is preliminary data.</text>
</comment>
<name>A0ABV6E5N0_9ACTN</name>
<dbReference type="PIRSF" id="PIRSF000676">
    <property type="entry name" value="Homoser_kin"/>
    <property type="match status" value="1"/>
</dbReference>
<keyword evidence="6 13" id="KW-0808">Transferase</keyword>
<evidence type="ECO:0000313" key="17">
    <source>
        <dbReference type="Proteomes" id="UP001589698"/>
    </source>
</evidence>
<evidence type="ECO:0000256" key="10">
    <source>
        <dbReference type="ARBA" id="ARBA00022840"/>
    </source>
</evidence>
<evidence type="ECO:0000256" key="2">
    <source>
        <dbReference type="ARBA" id="ARBA00007370"/>
    </source>
</evidence>
<dbReference type="PROSITE" id="PS00627">
    <property type="entry name" value="GHMP_KINASES_ATP"/>
    <property type="match status" value="1"/>
</dbReference>
<evidence type="ECO:0000256" key="8">
    <source>
        <dbReference type="ARBA" id="ARBA00022741"/>
    </source>
</evidence>
<evidence type="ECO:0000256" key="12">
    <source>
        <dbReference type="ARBA" id="ARBA00049954"/>
    </source>
</evidence>
<dbReference type="InterPro" id="IPR006204">
    <property type="entry name" value="GHMP_kinase_N_dom"/>
</dbReference>
<organism evidence="16 17">
    <name type="scientific">Nocardioides zeicaulis</name>
    <dbReference type="NCBI Taxonomy" id="1776857"/>
    <lineage>
        <taxon>Bacteria</taxon>
        <taxon>Bacillati</taxon>
        <taxon>Actinomycetota</taxon>
        <taxon>Actinomycetes</taxon>
        <taxon>Propionibacteriales</taxon>
        <taxon>Nocardioidaceae</taxon>
        <taxon>Nocardioides</taxon>
    </lineage>
</organism>
<evidence type="ECO:0000256" key="5">
    <source>
        <dbReference type="ARBA" id="ARBA00022605"/>
    </source>
</evidence>
<dbReference type="Proteomes" id="UP001589698">
    <property type="component" value="Unassembled WGS sequence"/>
</dbReference>
<evidence type="ECO:0000256" key="4">
    <source>
        <dbReference type="ARBA" id="ARBA00017858"/>
    </source>
</evidence>
<accession>A0ABV6E5N0</accession>
<comment type="function">
    <text evidence="12 13">Catalyzes the ATP-dependent phosphorylation of L-homoserine to L-homoserine phosphate.</text>
</comment>
<dbReference type="Pfam" id="PF00288">
    <property type="entry name" value="GHMP_kinases_N"/>
    <property type="match status" value="1"/>
</dbReference>
<evidence type="ECO:0000256" key="1">
    <source>
        <dbReference type="ARBA" id="ARBA00005015"/>
    </source>
</evidence>
<sequence length="302" mass="30726">MATFVEGPVRVTVPATSANLGPGFDSLGLALSLRDELEAEVLPSGLVVEVEGAGAGTDGTGVPLDESHLVVRAMRAAFALMGEQPPGLRLACHNRIPHARGLGSSSAAIVAGVVLARGLVAGGQLLASDEALLELAADLEGHPDNVAPALLGGFVISGREDERWYAVRAGVDPRVSAVVFVPPAGVETTVARGLLPDVVPHADAAANSGRAALLVAALTGQPEHLLAATRDWLHQDQREPAMPETLALVRALRADGVPAVVSGAGPTVLAFGAGDTSELEARCPQGWQCHALAVEPEGAVLG</sequence>
<dbReference type="GO" id="GO:0004413">
    <property type="term" value="F:homoserine kinase activity"/>
    <property type="evidence" value="ECO:0007669"/>
    <property type="project" value="UniProtKB-EC"/>
</dbReference>
<dbReference type="PANTHER" id="PTHR20861:SF1">
    <property type="entry name" value="HOMOSERINE KINASE"/>
    <property type="match status" value="1"/>
</dbReference>
<reference evidence="16 17" key="1">
    <citation type="submission" date="2024-09" db="EMBL/GenBank/DDBJ databases">
        <authorList>
            <person name="Sun Q."/>
            <person name="Mori K."/>
        </authorList>
    </citation>
    <scope>NUCLEOTIDE SEQUENCE [LARGE SCALE GENOMIC DNA]</scope>
    <source>
        <strain evidence="16 17">CCM 8654</strain>
    </source>
</reference>
<evidence type="ECO:0000256" key="3">
    <source>
        <dbReference type="ARBA" id="ARBA00012078"/>
    </source>
</evidence>
<keyword evidence="9 13" id="KW-0418">Kinase</keyword>
<dbReference type="RefSeq" id="WP_378519900.1">
    <property type="nucleotide sequence ID" value="NZ_CBCSDI010000072.1"/>
</dbReference>
<proteinExistence type="inferred from homology"/>
<protein>
    <recommendedName>
        <fullName evidence="4 13">Homoserine kinase</fullName>
        <shortName evidence="13">HK</shortName>
        <shortName evidence="13">HSK</shortName>
        <ecNumber evidence="3 13">2.7.1.39</ecNumber>
    </recommendedName>
</protein>
<dbReference type="EC" id="2.7.1.39" evidence="3 13"/>
<keyword evidence="13" id="KW-0963">Cytoplasm</keyword>
<evidence type="ECO:0000256" key="9">
    <source>
        <dbReference type="ARBA" id="ARBA00022777"/>
    </source>
</evidence>
<comment type="catalytic activity">
    <reaction evidence="11 13">
        <text>L-homoserine + ATP = O-phospho-L-homoserine + ADP + H(+)</text>
        <dbReference type="Rhea" id="RHEA:13985"/>
        <dbReference type="ChEBI" id="CHEBI:15378"/>
        <dbReference type="ChEBI" id="CHEBI:30616"/>
        <dbReference type="ChEBI" id="CHEBI:57476"/>
        <dbReference type="ChEBI" id="CHEBI:57590"/>
        <dbReference type="ChEBI" id="CHEBI:456216"/>
        <dbReference type="EC" id="2.7.1.39"/>
    </reaction>
</comment>
<feature type="binding site" evidence="13">
    <location>
        <begin position="97"/>
        <end position="107"/>
    </location>
    <ligand>
        <name>ATP</name>
        <dbReference type="ChEBI" id="CHEBI:30616"/>
    </ligand>
</feature>
<dbReference type="EMBL" id="JBHLXH010000002">
    <property type="protein sequence ID" value="MFC0224114.1"/>
    <property type="molecule type" value="Genomic_DNA"/>
</dbReference>
<evidence type="ECO:0000259" key="15">
    <source>
        <dbReference type="Pfam" id="PF08544"/>
    </source>
</evidence>
<dbReference type="Gene3D" id="3.30.70.890">
    <property type="entry name" value="GHMP kinase, C-terminal domain"/>
    <property type="match status" value="1"/>
</dbReference>
<dbReference type="InterPro" id="IPR020568">
    <property type="entry name" value="Ribosomal_Su5_D2-typ_SF"/>
</dbReference>
<dbReference type="PANTHER" id="PTHR20861">
    <property type="entry name" value="HOMOSERINE/4-DIPHOSPHOCYTIDYL-2-C-METHYL-D-ERYTHRITOL KINASE"/>
    <property type="match status" value="1"/>
</dbReference>
<comment type="similarity">
    <text evidence="2 13">Belongs to the GHMP kinase family. Homoserine kinase subfamily.</text>
</comment>
<evidence type="ECO:0000256" key="6">
    <source>
        <dbReference type="ARBA" id="ARBA00022679"/>
    </source>
</evidence>
<dbReference type="SUPFAM" id="SSF55060">
    <property type="entry name" value="GHMP Kinase, C-terminal domain"/>
    <property type="match status" value="1"/>
</dbReference>
<keyword evidence="17" id="KW-1185">Reference proteome</keyword>
<keyword evidence="7 13" id="KW-0791">Threonine biosynthesis</keyword>
<dbReference type="InterPro" id="IPR013750">
    <property type="entry name" value="GHMP_kinase_C_dom"/>
</dbReference>
<dbReference type="Pfam" id="PF08544">
    <property type="entry name" value="GHMP_kinases_C"/>
    <property type="match status" value="1"/>
</dbReference>
<dbReference type="InterPro" id="IPR014721">
    <property type="entry name" value="Ribsml_uS5_D2-typ_fold_subgr"/>
</dbReference>
<gene>
    <name evidence="13 16" type="primary">thrB</name>
    <name evidence="16" type="ORF">ACFFJG_16630</name>
</gene>
<dbReference type="SUPFAM" id="SSF54211">
    <property type="entry name" value="Ribosomal protein S5 domain 2-like"/>
    <property type="match status" value="1"/>
</dbReference>
<dbReference type="Gene3D" id="3.30.230.10">
    <property type="match status" value="1"/>
</dbReference>
<evidence type="ECO:0000256" key="7">
    <source>
        <dbReference type="ARBA" id="ARBA00022697"/>
    </source>
</evidence>
<dbReference type="HAMAP" id="MF_00384">
    <property type="entry name" value="Homoser_kinase"/>
    <property type="match status" value="1"/>
</dbReference>
<dbReference type="PRINTS" id="PR00958">
    <property type="entry name" value="HOMSERKINASE"/>
</dbReference>
<dbReference type="InterPro" id="IPR006203">
    <property type="entry name" value="GHMP_knse_ATP-bd_CS"/>
</dbReference>
<feature type="domain" description="GHMP kinase C-terminal" evidence="15">
    <location>
        <begin position="223"/>
        <end position="272"/>
    </location>
</feature>
<feature type="domain" description="GHMP kinase N-terminal" evidence="14">
    <location>
        <begin position="69"/>
        <end position="153"/>
    </location>
</feature>
<comment type="subcellular location">
    <subcellularLocation>
        <location evidence="13">Cytoplasm</location>
    </subcellularLocation>
</comment>
<evidence type="ECO:0000256" key="13">
    <source>
        <dbReference type="HAMAP-Rule" id="MF_00384"/>
    </source>
</evidence>
<comment type="pathway">
    <text evidence="1 13">Amino-acid biosynthesis; L-threonine biosynthesis; L-threonine from L-aspartate: step 4/5.</text>
</comment>